<protein>
    <recommendedName>
        <fullName evidence="3">ATPase</fullName>
    </recommendedName>
</protein>
<name>A0A1G7CAX8_9FLAO</name>
<dbReference type="AlphaFoldDB" id="A0A1G7CAX8"/>
<organism evidence="1 2">
    <name type="scientific">Pricia antarctica</name>
    <dbReference type="NCBI Taxonomy" id="641691"/>
    <lineage>
        <taxon>Bacteria</taxon>
        <taxon>Pseudomonadati</taxon>
        <taxon>Bacteroidota</taxon>
        <taxon>Flavobacteriia</taxon>
        <taxon>Flavobacteriales</taxon>
        <taxon>Flavobacteriaceae</taxon>
        <taxon>Pricia</taxon>
    </lineage>
</organism>
<proteinExistence type="predicted"/>
<reference evidence="1 2" key="1">
    <citation type="submission" date="2016-10" db="EMBL/GenBank/DDBJ databases">
        <authorList>
            <person name="de Groot N.N."/>
        </authorList>
    </citation>
    <scope>NUCLEOTIDE SEQUENCE [LARGE SCALE GENOMIC DNA]</scope>
    <source>
        <strain evidence="1 2">DSM 23421</strain>
    </source>
</reference>
<evidence type="ECO:0008006" key="3">
    <source>
        <dbReference type="Google" id="ProtNLM"/>
    </source>
</evidence>
<dbReference type="STRING" id="641691.SAMN05421636_104485"/>
<accession>A0A1G7CAX8</accession>
<dbReference type="EMBL" id="FNAO01000004">
    <property type="protein sequence ID" value="SDE36373.1"/>
    <property type="molecule type" value="Genomic_DNA"/>
</dbReference>
<gene>
    <name evidence="1" type="ORF">SAMN05421636_104485</name>
</gene>
<sequence>MFKKVFFKAAQKFHAQSDIDFDVDSKNKNFLGHFCRYWNQDPAFEVMENISLQKGLMVFGSCGTGKTSSFRIIQNLSKHYQVRELWFPAISGLFQDRFQITFRNGRYNDRLFRKSKNHP</sequence>
<dbReference type="Proteomes" id="UP000199109">
    <property type="component" value="Unassembled WGS sequence"/>
</dbReference>
<dbReference type="RefSeq" id="WP_091868200.1">
    <property type="nucleotide sequence ID" value="NZ_FNAO01000004.1"/>
</dbReference>
<evidence type="ECO:0000313" key="2">
    <source>
        <dbReference type="Proteomes" id="UP000199109"/>
    </source>
</evidence>
<evidence type="ECO:0000313" key="1">
    <source>
        <dbReference type="EMBL" id="SDE36373.1"/>
    </source>
</evidence>
<keyword evidence="2" id="KW-1185">Reference proteome</keyword>